<name>A0A645DXW3_9ZZZZ</name>
<reference evidence="2" key="1">
    <citation type="submission" date="2019-08" db="EMBL/GenBank/DDBJ databases">
        <authorList>
            <person name="Kucharzyk K."/>
            <person name="Murdoch R.W."/>
            <person name="Higgins S."/>
            <person name="Loffler F."/>
        </authorList>
    </citation>
    <scope>NUCLEOTIDE SEQUENCE</scope>
</reference>
<accession>A0A645DXW3</accession>
<proteinExistence type="predicted"/>
<evidence type="ECO:0000256" key="1">
    <source>
        <dbReference type="SAM" id="MobiDB-lite"/>
    </source>
</evidence>
<organism evidence="2">
    <name type="scientific">bioreactor metagenome</name>
    <dbReference type="NCBI Taxonomy" id="1076179"/>
    <lineage>
        <taxon>unclassified sequences</taxon>
        <taxon>metagenomes</taxon>
        <taxon>ecological metagenomes</taxon>
    </lineage>
</organism>
<protein>
    <submittedName>
        <fullName evidence="2">Uncharacterized protein</fullName>
    </submittedName>
</protein>
<feature type="region of interest" description="Disordered" evidence="1">
    <location>
        <begin position="175"/>
        <end position="199"/>
    </location>
</feature>
<gene>
    <name evidence="2" type="ORF">SDC9_141252</name>
</gene>
<comment type="caution">
    <text evidence="2">The sequence shown here is derived from an EMBL/GenBank/DDBJ whole genome shotgun (WGS) entry which is preliminary data.</text>
</comment>
<dbReference type="EMBL" id="VSSQ01040799">
    <property type="protein sequence ID" value="MPM94109.1"/>
    <property type="molecule type" value="Genomic_DNA"/>
</dbReference>
<sequence length="213" mass="23213">MKKAPAVLIALVLMFCCLPAGADAALPAGPAPDAERVETPEGITFITTYSARGSRSEARHHYLEIGGFPVPDVFSRLKYRDCSFVFSSRQHLWGDDGYVQTGDLAVPESPSAVEEKQLEKGWYEGAERLSGTPENWIWGAWEGGSLFAAPEKLAEAAKELKLPVLPREGSPLYEALRPVLAEPDAESPEKKTQDTVSGDEALKALEEALKEKK</sequence>
<dbReference type="AlphaFoldDB" id="A0A645DXW3"/>
<evidence type="ECO:0000313" key="2">
    <source>
        <dbReference type="EMBL" id="MPM94109.1"/>
    </source>
</evidence>